<sequence>MPGKPYVVVSRDDSDRLRARFRAGPALVPGAAVPLCVYSSTYCPRDALYLHDALPSRFSTGHFLSQQSKTGALQCYSDLFGEITSTRMECLASAFIMTRLRPPNTHRNQAPGQ</sequence>
<dbReference type="EMBL" id="LAZP02000091">
    <property type="protein sequence ID" value="PFH61075.1"/>
    <property type="molecule type" value="Genomic_DNA"/>
</dbReference>
<comment type="caution">
    <text evidence="1">The sequence shown here is derived from an EMBL/GenBank/DDBJ whole genome shotgun (WGS) entry which is preliminary data.</text>
</comment>
<gene>
    <name evidence="1" type="ORF">XA68_18283</name>
</gene>
<evidence type="ECO:0000313" key="1">
    <source>
        <dbReference type="EMBL" id="PFH61075.1"/>
    </source>
</evidence>
<reference evidence="1 2" key="2">
    <citation type="journal article" date="2017" name="Sci. Rep.">
        <title>Ant-infecting Ophiocordyceps genomes reveal a high diversity of potential behavioral manipulation genes and a possible major role for enterotoxins.</title>
        <authorList>
            <person name="de Bekker C."/>
            <person name="Ohm R.A."/>
            <person name="Evans H.C."/>
            <person name="Brachmann A."/>
            <person name="Hughes D.P."/>
        </authorList>
    </citation>
    <scope>NUCLEOTIDE SEQUENCE [LARGE SCALE GENOMIC DNA]</scope>
    <source>
        <strain evidence="1 2">SC16a</strain>
    </source>
</reference>
<name>A0A2A9PHU9_OPHUN</name>
<evidence type="ECO:0000313" key="2">
    <source>
        <dbReference type="Proteomes" id="UP000037136"/>
    </source>
</evidence>
<keyword evidence="2" id="KW-1185">Reference proteome</keyword>
<dbReference type="AlphaFoldDB" id="A0A2A9PHU9"/>
<protein>
    <submittedName>
        <fullName evidence="1">Uncharacterized protein</fullName>
    </submittedName>
</protein>
<reference evidence="1 2" key="1">
    <citation type="journal article" date="2015" name="BMC Genomics">
        <title>Gene expression during zombie ant biting behavior reflects the complexity underlying fungal parasitic behavioral manipulation.</title>
        <authorList>
            <person name="de Bekker C."/>
            <person name="Ohm R.A."/>
            <person name="Loreto R.G."/>
            <person name="Sebastian A."/>
            <person name="Albert I."/>
            <person name="Merrow M."/>
            <person name="Brachmann A."/>
            <person name="Hughes D.P."/>
        </authorList>
    </citation>
    <scope>NUCLEOTIDE SEQUENCE [LARGE SCALE GENOMIC DNA]</scope>
    <source>
        <strain evidence="1 2">SC16a</strain>
    </source>
</reference>
<organism evidence="1 2">
    <name type="scientific">Ophiocordyceps unilateralis</name>
    <name type="common">Zombie-ant fungus</name>
    <name type="synonym">Torrubia unilateralis</name>
    <dbReference type="NCBI Taxonomy" id="268505"/>
    <lineage>
        <taxon>Eukaryota</taxon>
        <taxon>Fungi</taxon>
        <taxon>Dikarya</taxon>
        <taxon>Ascomycota</taxon>
        <taxon>Pezizomycotina</taxon>
        <taxon>Sordariomycetes</taxon>
        <taxon>Hypocreomycetidae</taxon>
        <taxon>Hypocreales</taxon>
        <taxon>Ophiocordycipitaceae</taxon>
        <taxon>Ophiocordyceps</taxon>
    </lineage>
</organism>
<accession>A0A2A9PHU9</accession>
<dbReference type="Proteomes" id="UP000037136">
    <property type="component" value="Unassembled WGS sequence"/>
</dbReference>
<proteinExistence type="predicted"/>